<dbReference type="Proteomes" id="UP000381693">
    <property type="component" value="Unassembled WGS sequence"/>
</dbReference>
<dbReference type="GO" id="GO:0004061">
    <property type="term" value="F:arylformamidase activity"/>
    <property type="evidence" value="ECO:0007669"/>
    <property type="project" value="UniProtKB-EC"/>
</dbReference>
<sequence>MGAAGPIDLTYSFDEQSVYWPTETGFHHWYEHHGRFGGAGHFYAAGKFYAPEHGGTHMDAPLHFAERGASADQVFLGCCIGPACVVDFEERAERDPDAMLAVSDIERHEREYGPLPAGAILVARSGWGKFWPDKKRYLGTDRWRDVEHLRFPGYSPEAVSFLLRERSVAALAIDTASLDPGNATDFPVHRLWLGAGRPGFENLANVGAIPPRGAVLYCIPMKIAGGTGAPARVFALVP</sequence>
<protein>
    <submittedName>
        <fullName evidence="1">Kynurenine formamidase</fullName>
        <ecNumber evidence="1">3.5.1.9</ecNumber>
    </submittedName>
</protein>
<dbReference type="PANTHER" id="PTHR31118">
    <property type="entry name" value="CYCLASE-LIKE PROTEIN 2"/>
    <property type="match status" value="1"/>
</dbReference>
<comment type="caution">
    <text evidence="1">The sequence shown here is derived from an EMBL/GenBank/DDBJ whole genome shotgun (WGS) entry which is preliminary data.</text>
</comment>
<dbReference type="EC" id="3.5.1.9" evidence="1"/>
<dbReference type="InterPro" id="IPR037175">
    <property type="entry name" value="KFase_sf"/>
</dbReference>
<dbReference type="Gene3D" id="3.50.30.50">
    <property type="entry name" value="Putative cyclase"/>
    <property type="match status" value="1"/>
</dbReference>
<keyword evidence="1" id="KW-0378">Hydrolase</keyword>
<dbReference type="SUPFAM" id="SSF102198">
    <property type="entry name" value="Putative cyclase"/>
    <property type="match status" value="1"/>
</dbReference>
<dbReference type="InterPro" id="IPR007325">
    <property type="entry name" value="KFase/CYL"/>
</dbReference>
<dbReference type="AlphaFoldDB" id="A0A5E6MER7"/>
<evidence type="ECO:0000313" key="2">
    <source>
        <dbReference type="Proteomes" id="UP000381693"/>
    </source>
</evidence>
<evidence type="ECO:0000313" key="1">
    <source>
        <dbReference type="EMBL" id="VVM07725.1"/>
    </source>
</evidence>
<organism evidence="1 2">
    <name type="scientific">Methylacidimicrobium cyclopophantes</name>
    <dbReference type="NCBI Taxonomy" id="1041766"/>
    <lineage>
        <taxon>Bacteria</taxon>
        <taxon>Pseudomonadati</taxon>
        <taxon>Verrucomicrobiota</taxon>
        <taxon>Methylacidimicrobium</taxon>
    </lineage>
</organism>
<dbReference type="RefSeq" id="WP_142525737.1">
    <property type="nucleotide sequence ID" value="NZ_CABFUZ020000192.1"/>
</dbReference>
<dbReference type="PANTHER" id="PTHR31118:SF12">
    <property type="entry name" value="CYCLASE-LIKE PROTEIN 2"/>
    <property type="match status" value="1"/>
</dbReference>
<reference evidence="1" key="1">
    <citation type="submission" date="2019-09" db="EMBL/GenBank/DDBJ databases">
        <authorList>
            <person name="Cremers G."/>
        </authorList>
    </citation>
    <scope>NUCLEOTIDE SEQUENCE [LARGE SCALE GENOMIC DNA]</scope>
    <source>
        <strain evidence="1">3B</strain>
    </source>
</reference>
<dbReference type="OrthoDB" id="9796085at2"/>
<keyword evidence="2" id="KW-1185">Reference proteome</keyword>
<gene>
    <name evidence="1" type="primary">kynB</name>
    <name evidence="1" type="ORF">MAMC_01802</name>
</gene>
<dbReference type="EMBL" id="CABFUZ020000192">
    <property type="protein sequence ID" value="VVM07725.1"/>
    <property type="molecule type" value="Genomic_DNA"/>
</dbReference>
<proteinExistence type="predicted"/>
<accession>A0A5E6MER7</accession>
<dbReference type="Pfam" id="PF04199">
    <property type="entry name" value="Cyclase"/>
    <property type="match status" value="1"/>
</dbReference>
<name>A0A5E6MER7_9BACT</name>
<dbReference type="GO" id="GO:0019441">
    <property type="term" value="P:L-tryptophan catabolic process to kynurenine"/>
    <property type="evidence" value="ECO:0007669"/>
    <property type="project" value="InterPro"/>
</dbReference>